<protein>
    <submittedName>
        <fullName evidence="1">Uncharacterized protein</fullName>
    </submittedName>
</protein>
<proteinExistence type="predicted"/>
<evidence type="ECO:0000313" key="1">
    <source>
        <dbReference type="EMBL" id="EUA58118.1"/>
    </source>
</evidence>
<comment type="caution">
    <text evidence="1">The sequence shown here is derived from an EMBL/GenBank/DDBJ whole genome shotgun (WGS) entry which is preliminary data.</text>
</comment>
<dbReference type="AlphaFoldDB" id="X8CRN4"/>
<evidence type="ECO:0000313" key="2">
    <source>
        <dbReference type="Proteomes" id="UP000020825"/>
    </source>
</evidence>
<organism evidence="1 2">
    <name type="scientific">Mycobacterium intracellulare 1956</name>
    <dbReference type="NCBI Taxonomy" id="1299331"/>
    <lineage>
        <taxon>Bacteria</taxon>
        <taxon>Bacillati</taxon>
        <taxon>Actinomycetota</taxon>
        <taxon>Actinomycetes</taxon>
        <taxon>Mycobacteriales</taxon>
        <taxon>Mycobacteriaceae</taxon>
        <taxon>Mycobacterium</taxon>
        <taxon>Mycobacterium avium complex (MAC)</taxon>
    </lineage>
</organism>
<dbReference type="EMBL" id="JAOG01000001">
    <property type="protein sequence ID" value="EUA58118.1"/>
    <property type="molecule type" value="Genomic_DNA"/>
</dbReference>
<gene>
    <name evidence="1" type="ORF">I550_1254</name>
</gene>
<dbReference type="Proteomes" id="UP000020825">
    <property type="component" value="Unassembled WGS sequence"/>
</dbReference>
<sequence>MCGQSGVCSARNAARRETSCRGELSMRGSIVATPITNRYPP</sequence>
<name>X8CRN4_MYCIT</name>
<accession>X8CRN4</accession>
<reference evidence="1 2" key="1">
    <citation type="submission" date="2013-12" db="EMBL/GenBank/DDBJ databases">
        <authorList>
            <person name="Zelazny A."/>
            <person name="Olivier K."/>
            <person name="Holland S."/>
            <person name="Lenaerts A."/>
            <person name="Ordway D."/>
            <person name="DeGroote M.A."/>
            <person name="Parker T."/>
            <person name="Sizemore C."/>
            <person name="Tallon L.J."/>
            <person name="Sadzewicz L.K."/>
            <person name="Sengamalay N."/>
            <person name="Fraser C.M."/>
            <person name="Hine E."/>
            <person name="Shefchek K.A."/>
            <person name="Das S.P."/>
            <person name="Tettelin H."/>
        </authorList>
    </citation>
    <scope>NUCLEOTIDE SEQUENCE [LARGE SCALE GENOMIC DNA]</scope>
    <source>
        <strain evidence="1 2">1956</strain>
    </source>
</reference>
<dbReference type="PATRIC" id="fig|1299331.3.peg.1218"/>